<evidence type="ECO:0000256" key="6">
    <source>
        <dbReference type="ARBA" id="ARBA00022912"/>
    </source>
</evidence>
<dbReference type="GO" id="GO:0070373">
    <property type="term" value="P:negative regulation of ERK1 and ERK2 cascade"/>
    <property type="evidence" value="ECO:0007669"/>
    <property type="project" value="TreeGrafter"/>
</dbReference>
<evidence type="ECO:0000256" key="5">
    <source>
        <dbReference type="ARBA" id="ARBA00022801"/>
    </source>
</evidence>
<dbReference type="GO" id="GO:0005737">
    <property type="term" value="C:cytoplasm"/>
    <property type="evidence" value="ECO:0007669"/>
    <property type="project" value="TreeGrafter"/>
</dbReference>
<keyword evidence="6" id="KW-0904">Protein phosphatase</keyword>
<evidence type="ECO:0000256" key="1">
    <source>
        <dbReference type="ARBA" id="ARBA00004308"/>
    </source>
</evidence>
<dbReference type="EC" id="3.1.3.48" evidence="3"/>
<feature type="compositionally biased region" description="Basic and acidic residues" evidence="8">
    <location>
        <begin position="374"/>
        <end position="390"/>
    </location>
</feature>
<dbReference type="InterPro" id="IPR000387">
    <property type="entry name" value="Tyr_Pase_dom"/>
</dbReference>
<dbReference type="InterPro" id="IPR000242">
    <property type="entry name" value="PTP_cat"/>
</dbReference>
<evidence type="ECO:0000256" key="2">
    <source>
        <dbReference type="ARBA" id="ARBA00009701"/>
    </source>
</evidence>
<dbReference type="GO" id="GO:0012505">
    <property type="term" value="C:endomembrane system"/>
    <property type="evidence" value="ECO:0007669"/>
    <property type="project" value="UniProtKB-SubCell"/>
</dbReference>
<dbReference type="InterPro" id="IPR003595">
    <property type="entry name" value="Tyr_Pase_cat"/>
</dbReference>
<reference evidence="9" key="1">
    <citation type="submission" date="2020-03" db="EMBL/GenBank/DDBJ databases">
        <title>Melopsittacus undulatus (budgerigar) genome, bMelUnd1, maternal haplotype with Z.</title>
        <authorList>
            <person name="Gedman G."/>
            <person name="Mountcastle J."/>
            <person name="Haase B."/>
            <person name="Formenti G."/>
            <person name="Wright T."/>
            <person name="Apodaca J."/>
            <person name="Pelan S."/>
            <person name="Chow W."/>
            <person name="Rhie A."/>
            <person name="Howe K."/>
            <person name="Fedrigo O."/>
            <person name="Jarvis E.D."/>
        </authorList>
    </citation>
    <scope>NUCLEOTIDE SEQUENCE [LARGE SCALE GENOMIC DNA]</scope>
</reference>
<evidence type="ECO:0000256" key="8">
    <source>
        <dbReference type="SAM" id="MobiDB-lite"/>
    </source>
</evidence>
<evidence type="ECO:0000313" key="10">
    <source>
        <dbReference type="Proteomes" id="UP000694405"/>
    </source>
</evidence>
<reference evidence="9" key="3">
    <citation type="submission" date="2025-09" db="UniProtKB">
        <authorList>
            <consortium name="Ensembl"/>
        </authorList>
    </citation>
    <scope>IDENTIFICATION</scope>
</reference>
<name>A0A8C6IWC4_MELUD</name>
<dbReference type="PANTHER" id="PTHR46047:SF1">
    <property type="entry name" value="TYROSINE-PROTEIN PHOSPHATASE NON-RECEPTOR TYPE 2"/>
    <property type="match status" value="1"/>
</dbReference>
<dbReference type="GO" id="GO:0019901">
    <property type="term" value="F:protein kinase binding"/>
    <property type="evidence" value="ECO:0007669"/>
    <property type="project" value="TreeGrafter"/>
</dbReference>
<dbReference type="InterPro" id="IPR029021">
    <property type="entry name" value="Prot-tyrosine_phosphatase-like"/>
</dbReference>
<dbReference type="SMART" id="SM00194">
    <property type="entry name" value="PTPc"/>
    <property type="match status" value="1"/>
</dbReference>
<dbReference type="InterPro" id="IPR016130">
    <property type="entry name" value="Tyr_Pase_AS"/>
</dbReference>
<gene>
    <name evidence="9" type="primary">LOC101869613</name>
</gene>
<dbReference type="PRINTS" id="PR00700">
    <property type="entry name" value="PRTYPHPHTASE"/>
</dbReference>
<comment type="subcellular location">
    <subcellularLocation>
        <location evidence="1">Endomembrane system</location>
    </subcellularLocation>
</comment>
<sequence>MCALAARVWWITCEGSGVCRPLDGLARWPPPCSPSSSGSSRRSKPLTTGRRVIWKFDINPVTTLTELQNTQKTKIGTDTEMLVHGPLPNTCCHFWLMVWQQQTKAVVMLNRIVEKESVKCEQYWPTKEEEVMTFSETGFRVRLVSEDVKSYYTVHLLQLENINSGESRMIFHFHYTTWPDFGVPESPASFLNFLFKVRESGSLSPEHGPAVIHCSAGIGRSGTFSLVDTFLVLMEKKDSPSVDIKKVLLDMRKYRMGLIQTPDQLRFSYMAVIEGGKLIKGDSTIQKRWKELSKEDQEPSSEQSPPHPTKITTEKYNGNSISLENKNQMEKTNSDLSNKVQDIIDGNTESTVRKRLRDDRKANTAQKLQQMKQKLNETERKRKRPRLTDT</sequence>
<dbReference type="Gene3D" id="3.90.190.10">
    <property type="entry name" value="Protein tyrosine phosphatase superfamily"/>
    <property type="match status" value="1"/>
</dbReference>
<evidence type="ECO:0000256" key="4">
    <source>
        <dbReference type="ARBA" id="ARBA00022553"/>
    </source>
</evidence>
<evidence type="ECO:0000256" key="7">
    <source>
        <dbReference type="ARBA" id="ARBA00023136"/>
    </source>
</evidence>
<feature type="compositionally biased region" description="Polar residues" evidence="8">
    <location>
        <begin position="363"/>
        <end position="373"/>
    </location>
</feature>
<dbReference type="SUPFAM" id="SSF52799">
    <property type="entry name" value="(Phosphotyrosine protein) phosphatases II"/>
    <property type="match status" value="1"/>
</dbReference>
<evidence type="ECO:0000313" key="9">
    <source>
        <dbReference type="Ensembl" id="ENSMUNP00000004249.1"/>
    </source>
</evidence>
<dbReference type="PROSITE" id="PS50056">
    <property type="entry name" value="TYR_PHOSPHATASE_2"/>
    <property type="match status" value="1"/>
</dbReference>
<dbReference type="SMART" id="SM00404">
    <property type="entry name" value="PTPc_motif"/>
    <property type="match status" value="1"/>
</dbReference>
<keyword evidence="7" id="KW-0472">Membrane</keyword>
<protein>
    <recommendedName>
        <fullName evidence="3">protein-tyrosine-phosphatase</fullName>
        <ecNumber evidence="3">3.1.3.48</ecNumber>
    </recommendedName>
</protein>
<dbReference type="PROSITE" id="PS00383">
    <property type="entry name" value="TYR_PHOSPHATASE_1"/>
    <property type="match status" value="1"/>
</dbReference>
<accession>A0A8C6IWC4</accession>
<keyword evidence="4" id="KW-0597">Phosphoprotein</keyword>
<comment type="similarity">
    <text evidence="2">Belongs to the protein-tyrosine phosphatase family. Non-receptor class 1 subfamily.</text>
</comment>
<dbReference type="Proteomes" id="UP000694405">
    <property type="component" value="Chromosome 1"/>
</dbReference>
<dbReference type="Ensembl" id="ENSMUNT00000004976.2">
    <property type="protein sequence ID" value="ENSMUNP00000004249.1"/>
    <property type="gene ID" value="ENSMUNG00000003546.2"/>
</dbReference>
<feature type="region of interest" description="Disordered" evidence="8">
    <location>
        <begin position="291"/>
        <end position="317"/>
    </location>
</feature>
<dbReference type="InterPro" id="IPR051985">
    <property type="entry name" value="NR_tyrosine_phosphatase"/>
</dbReference>
<organism evidence="9 10">
    <name type="scientific">Melopsittacus undulatus</name>
    <name type="common">Budgerigar</name>
    <name type="synonym">Psittacus undulatus</name>
    <dbReference type="NCBI Taxonomy" id="13146"/>
    <lineage>
        <taxon>Eukaryota</taxon>
        <taxon>Metazoa</taxon>
        <taxon>Chordata</taxon>
        <taxon>Craniata</taxon>
        <taxon>Vertebrata</taxon>
        <taxon>Euteleostomi</taxon>
        <taxon>Archelosauria</taxon>
        <taxon>Archosauria</taxon>
        <taxon>Dinosauria</taxon>
        <taxon>Saurischia</taxon>
        <taxon>Theropoda</taxon>
        <taxon>Coelurosauria</taxon>
        <taxon>Aves</taxon>
        <taxon>Neognathae</taxon>
        <taxon>Neoaves</taxon>
        <taxon>Telluraves</taxon>
        <taxon>Australaves</taxon>
        <taxon>Psittaciformes</taxon>
        <taxon>Psittaculidae</taxon>
        <taxon>Melopsittacus</taxon>
    </lineage>
</organism>
<dbReference type="AlphaFoldDB" id="A0A8C6IWC4"/>
<keyword evidence="5" id="KW-0378">Hydrolase</keyword>
<feature type="region of interest" description="Disordered" evidence="8">
    <location>
        <begin position="330"/>
        <end position="390"/>
    </location>
</feature>
<dbReference type="Pfam" id="PF00102">
    <property type="entry name" value="Y_phosphatase"/>
    <property type="match status" value="1"/>
</dbReference>
<dbReference type="PROSITE" id="PS50055">
    <property type="entry name" value="TYR_PHOSPHATASE_PTP"/>
    <property type="match status" value="1"/>
</dbReference>
<proteinExistence type="inferred from homology"/>
<dbReference type="GO" id="GO:0004726">
    <property type="term" value="F:non-membrane spanning protein tyrosine phosphatase activity"/>
    <property type="evidence" value="ECO:0007669"/>
    <property type="project" value="TreeGrafter"/>
</dbReference>
<reference evidence="9" key="2">
    <citation type="submission" date="2025-08" db="UniProtKB">
        <authorList>
            <consortium name="Ensembl"/>
        </authorList>
    </citation>
    <scope>IDENTIFICATION</scope>
</reference>
<evidence type="ECO:0000256" key="3">
    <source>
        <dbReference type="ARBA" id="ARBA00013064"/>
    </source>
</evidence>
<dbReference type="GO" id="GO:0005634">
    <property type="term" value="C:nucleus"/>
    <property type="evidence" value="ECO:0007669"/>
    <property type="project" value="TreeGrafter"/>
</dbReference>
<dbReference type="GO" id="GO:0046426">
    <property type="term" value="P:negative regulation of receptor signaling pathway via JAK-STAT"/>
    <property type="evidence" value="ECO:0007669"/>
    <property type="project" value="TreeGrafter"/>
</dbReference>
<dbReference type="PANTHER" id="PTHR46047">
    <property type="entry name" value="TYROSINE-PROTEIN PHOSPHATASE NON-RECEPTOR TYPE 61F"/>
    <property type="match status" value="1"/>
</dbReference>
<keyword evidence="10" id="KW-1185">Reference proteome</keyword>